<evidence type="ECO:0000313" key="1">
    <source>
        <dbReference type="EMBL" id="KFX08936.1"/>
    </source>
</evidence>
<organism evidence="1 3">
    <name type="scientific">Pectobacterium wasabiae</name>
    <dbReference type="NCBI Taxonomy" id="55208"/>
    <lineage>
        <taxon>Bacteria</taxon>
        <taxon>Pseudomonadati</taxon>
        <taxon>Pseudomonadota</taxon>
        <taxon>Gammaproteobacteria</taxon>
        <taxon>Enterobacterales</taxon>
        <taxon>Pectobacteriaceae</taxon>
        <taxon>Pectobacterium</taxon>
    </lineage>
</organism>
<evidence type="ECO:0000313" key="2">
    <source>
        <dbReference type="EMBL" id="KGA29043.1"/>
    </source>
</evidence>
<protein>
    <recommendedName>
        <fullName evidence="5">HEAT repeat domain-containing protein</fullName>
    </recommendedName>
</protein>
<dbReference type="RefSeq" id="WP_005973864.1">
    <property type="nucleotide sequence ID" value="NZ_JQHP01000002.1"/>
</dbReference>
<keyword evidence="4" id="KW-1185">Reference proteome</keyword>
<dbReference type="EMBL" id="JQHP01000002">
    <property type="protein sequence ID" value="KFX08936.1"/>
    <property type="molecule type" value="Genomic_DNA"/>
</dbReference>
<evidence type="ECO:0008006" key="5">
    <source>
        <dbReference type="Google" id="ProtNLM"/>
    </source>
</evidence>
<evidence type="ECO:0000313" key="3">
    <source>
        <dbReference type="Proteomes" id="UP000029257"/>
    </source>
</evidence>
<dbReference type="EMBL" id="JQOH01000003">
    <property type="protein sequence ID" value="KGA29043.1"/>
    <property type="molecule type" value="Genomic_DNA"/>
</dbReference>
<comment type="caution">
    <text evidence="1">The sequence shown here is derived from an EMBL/GenBank/DDBJ whole genome shotgun (WGS) entry which is preliminary data.</text>
</comment>
<dbReference type="Proteomes" id="UP000029436">
    <property type="component" value="Unassembled WGS sequence"/>
</dbReference>
<evidence type="ECO:0000313" key="4">
    <source>
        <dbReference type="Proteomes" id="UP000029436"/>
    </source>
</evidence>
<dbReference type="AlphaFoldDB" id="A0AAW3EK73"/>
<sequence>MNLYNKTLLNEFYSQNSSKEELIKRFDLGCYSPAAFISKEIDIASKKENADELEDAITLIFIFNEKDIPVEQLNFLLLEHWHYKHEDIASLLQDSSSESSVECLFKAIQENYEYLSFDDSYALAIKCIWALGRINNENAKSKLSELCQSDIEIIKLNAENQLERLVNSSFGRPQNKQ</sequence>
<proteinExistence type="predicted"/>
<name>A0AAW3EK73_9GAMM</name>
<dbReference type="Proteomes" id="UP000029257">
    <property type="component" value="Unassembled WGS sequence"/>
</dbReference>
<gene>
    <name evidence="1" type="ORF">JV38_04365</name>
    <name evidence="2" type="ORF">KU73_08090</name>
</gene>
<accession>A0AAW3EK73</accession>
<reference evidence="3 4" key="1">
    <citation type="submission" date="2014-08" db="EMBL/GenBank/DDBJ databases">
        <title>Genome sequences of NCPPB Pectobacterium isolates.</title>
        <authorList>
            <person name="Glover R.H."/>
            <person name="Sapp M."/>
            <person name="Elphinstone J."/>
        </authorList>
    </citation>
    <scope>NUCLEOTIDE SEQUENCE [LARGE SCALE GENOMIC DNA]</scope>
    <source>
        <strain evidence="1 3">NCPPB 3701</strain>
        <strain evidence="2 4">NCPPB3702</strain>
    </source>
</reference>